<evidence type="ECO:0000313" key="4">
    <source>
        <dbReference type="Proteomes" id="UP000516404"/>
    </source>
</evidence>
<evidence type="ECO:0000259" key="2">
    <source>
        <dbReference type="Pfam" id="PF07859"/>
    </source>
</evidence>
<dbReference type="PANTHER" id="PTHR48081">
    <property type="entry name" value="AB HYDROLASE SUPERFAMILY PROTEIN C4A8.06C"/>
    <property type="match status" value="1"/>
</dbReference>
<feature type="domain" description="Alpha/beta hydrolase fold-3" evidence="2">
    <location>
        <begin position="100"/>
        <end position="305"/>
    </location>
</feature>
<dbReference type="EMBL" id="CP061539">
    <property type="protein sequence ID" value="QNV37263.1"/>
    <property type="molecule type" value="Genomic_DNA"/>
</dbReference>
<dbReference type="Pfam" id="PF07859">
    <property type="entry name" value="Abhydrolase_3"/>
    <property type="match status" value="1"/>
</dbReference>
<dbReference type="Gene3D" id="3.40.50.1820">
    <property type="entry name" value="alpha/beta hydrolase"/>
    <property type="match status" value="1"/>
</dbReference>
<keyword evidence="1 3" id="KW-0378">Hydrolase</keyword>
<protein>
    <submittedName>
        <fullName evidence="3">Alpha/beta hydrolase</fullName>
    </submittedName>
</protein>
<evidence type="ECO:0000256" key="1">
    <source>
        <dbReference type="ARBA" id="ARBA00022801"/>
    </source>
</evidence>
<dbReference type="Proteomes" id="UP000516404">
    <property type="component" value="Chromosome"/>
</dbReference>
<gene>
    <name evidence="3" type="ORF">IDM49_08425</name>
</gene>
<dbReference type="SUPFAM" id="SSF53474">
    <property type="entry name" value="alpha/beta-Hydrolases"/>
    <property type="match status" value="1"/>
</dbReference>
<dbReference type="InterPro" id="IPR050300">
    <property type="entry name" value="GDXG_lipolytic_enzyme"/>
</dbReference>
<dbReference type="AlphaFoldDB" id="A0A7H2BC67"/>
<reference evidence="3 4" key="1">
    <citation type="submission" date="2020-09" db="EMBL/GenBank/DDBJ databases">
        <title>Investigation of environmental microbes.</title>
        <authorList>
            <person name="Ou Y."/>
            <person name="Kang Q."/>
        </authorList>
    </citation>
    <scope>NUCLEOTIDE SEQUENCE [LARGE SCALE GENOMIC DNA]</scope>
    <source>
        <strain evidence="3 4">KJZ-14</strain>
    </source>
</reference>
<keyword evidence="4" id="KW-1185">Reference proteome</keyword>
<sequence>MKTKILATALVAAGAGFARKRHFEKVDAVAPSLRHPLLYMPVSGLTKISSLLPAPQRNWMPVAPAAAGVRVQEVTPDYLGHTAPTGFLNIPEHITGDGAVLWIHGGGHVIATAGANQAYPSKLAQELGVPVFSPEYRNAGEAPFPADLEDVYTALHWFQENAEHYGINPAKIAVSGSSAGGGLAAAVVNKAFDEGHPVNFQALIYPMLDDRAVLRKDDEGRGNFVWTRTDNEYAWRTYLNREPGGPGIHEYAAPARRENLAGLPATWIGVGELDLFYEEDLAYAQRLKEAGVNVQTHVEPGMYHGADVLVPRATSTQSFNASLLKALRDFFVESSE</sequence>
<dbReference type="KEGG" id="rter:IDM49_08425"/>
<dbReference type="InterPro" id="IPR013094">
    <property type="entry name" value="AB_hydrolase_3"/>
</dbReference>
<proteinExistence type="predicted"/>
<dbReference type="PANTHER" id="PTHR48081:SF8">
    <property type="entry name" value="ALPHA_BETA HYDROLASE FOLD-3 DOMAIN-CONTAINING PROTEIN-RELATED"/>
    <property type="match status" value="1"/>
</dbReference>
<evidence type="ECO:0000313" key="3">
    <source>
        <dbReference type="EMBL" id="QNV37263.1"/>
    </source>
</evidence>
<dbReference type="InterPro" id="IPR029058">
    <property type="entry name" value="AB_hydrolase_fold"/>
</dbReference>
<dbReference type="GO" id="GO:0016787">
    <property type="term" value="F:hydrolase activity"/>
    <property type="evidence" value="ECO:0007669"/>
    <property type="project" value="UniProtKB-KW"/>
</dbReference>
<dbReference type="RefSeq" id="WP_190724183.1">
    <property type="nucleotide sequence ID" value="NZ_CP061539.1"/>
</dbReference>
<dbReference type="GeneID" id="96624264"/>
<accession>A0A7H2BC67</accession>
<name>A0A7H2BC67_9MICC</name>
<organism evidence="3 4">
    <name type="scientific">Rothia terrae</name>
    <dbReference type="NCBI Taxonomy" id="396015"/>
    <lineage>
        <taxon>Bacteria</taxon>
        <taxon>Bacillati</taxon>
        <taxon>Actinomycetota</taxon>
        <taxon>Actinomycetes</taxon>
        <taxon>Micrococcales</taxon>
        <taxon>Micrococcaceae</taxon>
        <taxon>Rothia</taxon>
    </lineage>
</organism>